<feature type="transmembrane region" description="Helical" evidence="1">
    <location>
        <begin position="69"/>
        <end position="87"/>
    </location>
</feature>
<dbReference type="RefSeq" id="WP_317701575.1">
    <property type="nucleotide sequence ID" value="NZ_CP136921.1"/>
</dbReference>
<evidence type="ECO:0000256" key="1">
    <source>
        <dbReference type="SAM" id="Phobius"/>
    </source>
</evidence>
<keyword evidence="1" id="KW-1133">Transmembrane helix</keyword>
<keyword evidence="1" id="KW-0472">Membrane</keyword>
<feature type="transmembrane region" description="Helical" evidence="1">
    <location>
        <begin position="6"/>
        <end position="28"/>
    </location>
</feature>
<organism evidence="2 3">
    <name type="scientific">Diaphorobacter limosus</name>
    <dbReference type="NCBI Taxonomy" id="3036128"/>
    <lineage>
        <taxon>Bacteria</taxon>
        <taxon>Pseudomonadati</taxon>
        <taxon>Pseudomonadota</taxon>
        <taxon>Betaproteobacteria</taxon>
        <taxon>Burkholderiales</taxon>
        <taxon>Comamonadaceae</taxon>
        <taxon>Diaphorobacter</taxon>
    </lineage>
</organism>
<gene>
    <name evidence="2" type="ORF">P4826_17215</name>
</gene>
<keyword evidence="3" id="KW-1185">Reference proteome</keyword>
<reference evidence="2 3" key="1">
    <citation type="submission" date="2023-03" db="EMBL/GenBank/DDBJ databases">
        <title>Diaphorobacter basophil sp. nov., isolated from a sewage-treatment plant.</title>
        <authorList>
            <person name="Yang K."/>
        </authorList>
    </citation>
    <scope>NUCLEOTIDE SEQUENCE [LARGE SCALE GENOMIC DNA]</scope>
    <source>
        <strain evidence="2 3">Y-1</strain>
    </source>
</reference>
<dbReference type="EMBL" id="CP136921">
    <property type="protein sequence ID" value="WOO32109.1"/>
    <property type="molecule type" value="Genomic_DNA"/>
</dbReference>
<protein>
    <submittedName>
        <fullName evidence="2">Uncharacterized protein</fullName>
    </submittedName>
</protein>
<feature type="transmembrane region" description="Helical" evidence="1">
    <location>
        <begin position="40"/>
        <end position="63"/>
    </location>
</feature>
<evidence type="ECO:0000313" key="3">
    <source>
        <dbReference type="Proteomes" id="UP001303211"/>
    </source>
</evidence>
<evidence type="ECO:0000313" key="2">
    <source>
        <dbReference type="EMBL" id="WOO32109.1"/>
    </source>
</evidence>
<keyword evidence="1" id="KW-0812">Transmembrane</keyword>
<accession>A0ABZ0J334</accession>
<dbReference type="Proteomes" id="UP001303211">
    <property type="component" value="Chromosome"/>
</dbReference>
<name>A0ABZ0J334_9BURK</name>
<proteinExistence type="predicted"/>
<sequence length="92" mass="9835">MNPLAILNHLLNFAAPALALAVLLVLVSHLFMRKTAAAHGWVAPIAINFVVGCAVLVAGLAWLGRDGRMLTYAALVLACASSQWLMLRAWRG</sequence>